<dbReference type="CDD" id="cd02440">
    <property type="entry name" value="AdoMet_MTases"/>
    <property type="match status" value="1"/>
</dbReference>
<dbReference type="PROSITE" id="PS00092">
    <property type="entry name" value="N6_MTASE"/>
    <property type="match status" value="1"/>
</dbReference>
<comment type="function">
    <text evidence="4">Methylates ribosomal protein uL3 on a specific glutamine residue.</text>
</comment>
<dbReference type="InterPro" id="IPR017127">
    <property type="entry name" value="Ribosome_uL3_MTase"/>
</dbReference>
<comment type="similarity">
    <text evidence="4">Belongs to the protein N5-glutamine methyltransferase family. PrmB subfamily.</text>
</comment>
<dbReference type="PANTHER" id="PTHR47806:SF1">
    <property type="entry name" value="RIBOSOMAL PROTEIN UL3 GLUTAMINE METHYLTRANSFERASE"/>
    <property type="match status" value="1"/>
</dbReference>
<evidence type="ECO:0000256" key="3">
    <source>
        <dbReference type="ARBA" id="ARBA00022691"/>
    </source>
</evidence>
<dbReference type="EC" id="2.1.1.298" evidence="4"/>
<dbReference type="FunFam" id="3.40.50.150:FF:000042">
    <property type="entry name" value="50S ribosomal protein L3 glutamine methyltransferase"/>
    <property type="match status" value="1"/>
</dbReference>
<keyword evidence="6" id="KW-0689">Ribosomal protein</keyword>
<dbReference type="PIRSF" id="PIRSF037167">
    <property type="entry name" value="Mtase_YfcB_prd"/>
    <property type="match status" value="1"/>
</dbReference>
<evidence type="ECO:0000256" key="4">
    <source>
        <dbReference type="HAMAP-Rule" id="MF_02125"/>
    </source>
</evidence>
<dbReference type="GO" id="GO:0003676">
    <property type="term" value="F:nucleic acid binding"/>
    <property type="evidence" value="ECO:0007669"/>
    <property type="project" value="InterPro"/>
</dbReference>
<dbReference type="InterPro" id="IPR029063">
    <property type="entry name" value="SAM-dependent_MTases_sf"/>
</dbReference>
<proteinExistence type="inferred from homology"/>
<keyword evidence="6" id="KW-0687">Ribonucleoprotein</keyword>
<comment type="catalytic activity">
    <reaction evidence="4">
        <text>L-glutaminyl-[ribosomal protein uL3] + S-adenosyl-L-methionine = N(5)-methyl-L-glutaminyl-[ribosomal protein uL3] + S-adenosyl-L-homocysteine + H(+)</text>
        <dbReference type="Rhea" id="RHEA:45020"/>
        <dbReference type="Rhea" id="RHEA-COMP:11063"/>
        <dbReference type="Rhea" id="RHEA-COMP:11064"/>
        <dbReference type="ChEBI" id="CHEBI:15378"/>
        <dbReference type="ChEBI" id="CHEBI:30011"/>
        <dbReference type="ChEBI" id="CHEBI:57856"/>
        <dbReference type="ChEBI" id="CHEBI:59789"/>
        <dbReference type="ChEBI" id="CHEBI:61891"/>
        <dbReference type="EC" id="2.1.1.298"/>
    </reaction>
</comment>
<dbReference type="Gene3D" id="1.10.8.10">
    <property type="entry name" value="DNA helicase RuvA subunit, C-terminal domain"/>
    <property type="match status" value="1"/>
</dbReference>
<dbReference type="SUPFAM" id="SSF53335">
    <property type="entry name" value="S-adenosyl-L-methionine-dependent methyltransferases"/>
    <property type="match status" value="1"/>
</dbReference>
<dbReference type="GO" id="GO:0005840">
    <property type="term" value="C:ribosome"/>
    <property type="evidence" value="ECO:0007669"/>
    <property type="project" value="UniProtKB-KW"/>
</dbReference>
<dbReference type="RefSeq" id="WP_087507625.1">
    <property type="nucleotide sequence ID" value="NZ_BMDX01000032.1"/>
</dbReference>
<accession>A0A8J2XRU1</accession>
<feature type="domain" description="Methyltransferase small" evidence="5">
    <location>
        <begin position="133"/>
        <end position="218"/>
    </location>
</feature>
<keyword evidence="3 4" id="KW-0949">S-adenosyl-L-methionine</keyword>
<dbReference type="Proteomes" id="UP000619743">
    <property type="component" value="Unassembled WGS sequence"/>
</dbReference>
<dbReference type="GO" id="GO:0032259">
    <property type="term" value="P:methylation"/>
    <property type="evidence" value="ECO:0007669"/>
    <property type="project" value="UniProtKB-KW"/>
</dbReference>
<dbReference type="Pfam" id="PF05175">
    <property type="entry name" value="MTS"/>
    <property type="match status" value="1"/>
</dbReference>
<dbReference type="EMBL" id="BMDX01000032">
    <property type="protein sequence ID" value="GGA90472.1"/>
    <property type="molecule type" value="Genomic_DNA"/>
</dbReference>
<evidence type="ECO:0000313" key="7">
    <source>
        <dbReference type="Proteomes" id="UP000619743"/>
    </source>
</evidence>
<dbReference type="InterPro" id="IPR002052">
    <property type="entry name" value="DNA_methylase_N6_adenine_CS"/>
</dbReference>
<keyword evidence="2 4" id="KW-0808">Transferase</keyword>
<dbReference type="NCBIfam" id="TIGR00536">
    <property type="entry name" value="hemK_fam"/>
    <property type="match status" value="1"/>
</dbReference>
<comment type="caution">
    <text evidence="6">The sequence shown here is derived from an EMBL/GenBank/DDBJ whole genome shotgun (WGS) entry which is preliminary data.</text>
</comment>
<keyword evidence="1 4" id="KW-0489">Methyltransferase</keyword>
<sequence length="306" mass="33984">MDKIFVDEAVNELVTIQDLLRWAMSRFNDAKIFLGHGTDNAWDEAVALITHSLHLPGDIGNEVLTARLTRSERQRIVDLIMARIQQRTPLPYLTNKAWFAGLPFYVDERVLIPRSPVAELIEQEFAPWLLERPQRILDLCTGSGCIAIALAYAFPEAEVDAVDISADALAVAEINIEEHGLTDRVYPLLSDCFDGIAGVKYDLIVSNPPYVDAEDMSDLPDEFQHEPELALAAGDDGLDLVRRMLREAPNQLSDNGLLICEVGNSQVHMARAFPDVPFVWLELQNGGHGIFAIDRNALLTHSAAFA</sequence>
<dbReference type="NCBIfam" id="TIGR03533">
    <property type="entry name" value="L3_gln_methyl"/>
    <property type="match status" value="1"/>
</dbReference>
<evidence type="ECO:0000256" key="1">
    <source>
        <dbReference type="ARBA" id="ARBA00022603"/>
    </source>
</evidence>
<dbReference type="PANTHER" id="PTHR47806">
    <property type="entry name" value="50S RIBOSOMAL PROTEIN L3 GLUTAMINE METHYLTRANSFERASE"/>
    <property type="match status" value="1"/>
</dbReference>
<gene>
    <name evidence="4 6" type="primary">prmB</name>
    <name evidence="6" type="ORF">GCM10011369_35760</name>
</gene>
<dbReference type="NCBIfam" id="TIGR03534">
    <property type="entry name" value="RF_mod_PrmC"/>
    <property type="match status" value="1"/>
</dbReference>
<evidence type="ECO:0000256" key="2">
    <source>
        <dbReference type="ARBA" id="ARBA00022679"/>
    </source>
</evidence>
<reference evidence="7" key="1">
    <citation type="journal article" date="2019" name="Int. J. Syst. Evol. Microbiol.">
        <title>The Global Catalogue of Microorganisms (GCM) 10K type strain sequencing project: providing services to taxonomists for standard genome sequencing and annotation.</title>
        <authorList>
            <consortium name="The Broad Institute Genomics Platform"/>
            <consortium name="The Broad Institute Genome Sequencing Center for Infectious Disease"/>
            <person name="Wu L."/>
            <person name="Ma J."/>
        </authorList>
    </citation>
    <scope>NUCLEOTIDE SEQUENCE [LARGE SCALE GENOMIC DNA]</scope>
    <source>
        <strain evidence="7">CGMCC 1.10130</strain>
    </source>
</reference>
<keyword evidence="7" id="KW-1185">Reference proteome</keyword>
<dbReference type="GO" id="GO:0036009">
    <property type="term" value="F:protein-glutamine N-methyltransferase activity"/>
    <property type="evidence" value="ECO:0007669"/>
    <property type="project" value="UniProtKB-UniRule"/>
</dbReference>
<evidence type="ECO:0000313" key="6">
    <source>
        <dbReference type="EMBL" id="GGA90472.1"/>
    </source>
</evidence>
<evidence type="ECO:0000259" key="5">
    <source>
        <dbReference type="Pfam" id="PF05175"/>
    </source>
</evidence>
<dbReference type="InterPro" id="IPR007848">
    <property type="entry name" value="Small_mtfrase_dom"/>
</dbReference>
<name>A0A8J2XRU1_9GAMM</name>
<dbReference type="GO" id="GO:0005829">
    <property type="term" value="C:cytosol"/>
    <property type="evidence" value="ECO:0007669"/>
    <property type="project" value="TreeGrafter"/>
</dbReference>
<dbReference type="OrthoDB" id="9800643at2"/>
<dbReference type="HAMAP" id="MF_02125">
    <property type="entry name" value="L3_methyltr_PrmB"/>
    <property type="match status" value="1"/>
</dbReference>
<protein>
    <recommendedName>
        <fullName evidence="4">Ribosomal protein uL3 glutamine methyltransferase</fullName>
        <shortName evidence="4">uL3 MTase</shortName>
        <ecNumber evidence="4">2.1.1.298</ecNumber>
    </recommendedName>
    <alternativeName>
        <fullName evidence="4">N5-glutamine methyltransferase PrmB</fullName>
    </alternativeName>
</protein>
<dbReference type="Gene3D" id="3.40.50.150">
    <property type="entry name" value="Vaccinia Virus protein VP39"/>
    <property type="match status" value="1"/>
</dbReference>
<dbReference type="InterPro" id="IPR004556">
    <property type="entry name" value="HemK-like"/>
</dbReference>
<dbReference type="InterPro" id="IPR019874">
    <property type="entry name" value="RF_methyltr_PrmC"/>
</dbReference>
<dbReference type="AlphaFoldDB" id="A0A8J2XRU1"/>
<organism evidence="6 7">
    <name type="scientific">Neiella marina</name>
    <dbReference type="NCBI Taxonomy" id="508461"/>
    <lineage>
        <taxon>Bacteria</taxon>
        <taxon>Pseudomonadati</taxon>
        <taxon>Pseudomonadota</taxon>
        <taxon>Gammaproteobacteria</taxon>
        <taxon>Alteromonadales</taxon>
        <taxon>Echinimonadaceae</taxon>
        <taxon>Neiella</taxon>
    </lineage>
</organism>